<dbReference type="SMART" id="SM00343">
    <property type="entry name" value="ZnF_C2HC"/>
    <property type="match status" value="2"/>
</dbReference>
<keyword evidence="1" id="KW-0862">Zinc</keyword>
<evidence type="ECO:0000259" key="2">
    <source>
        <dbReference type="PROSITE" id="PS50158"/>
    </source>
</evidence>
<protein>
    <recommendedName>
        <fullName evidence="2">CCHC-type domain-containing protein</fullName>
    </recommendedName>
</protein>
<dbReference type="PROSITE" id="PS50158">
    <property type="entry name" value="ZF_CCHC"/>
    <property type="match status" value="1"/>
</dbReference>
<dbReference type="OrthoDB" id="7555146at2759"/>
<dbReference type="GO" id="GO:0008270">
    <property type="term" value="F:zinc ion binding"/>
    <property type="evidence" value="ECO:0007669"/>
    <property type="project" value="UniProtKB-KW"/>
</dbReference>
<keyword evidence="1" id="KW-0479">Metal-binding</keyword>
<sequence length="153" mass="17192">MASVSSSRDNIKIGAIRITRNGLEVVWAGCPTTVAARLTVDNKVRIGWTWARVETFRKRPLQCFKCLAIGHVRQRCPSEVDRSGACYNCGKTDYRVNECRNRTRCPVCCERGLPYSHKVGSEQCKPVQPVRLPVSAVPGIIRMLHWANPAIIR</sequence>
<evidence type="ECO:0000313" key="3">
    <source>
        <dbReference type="EMBL" id="KYN12369.1"/>
    </source>
</evidence>
<dbReference type="InterPro" id="IPR001878">
    <property type="entry name" value="Znf_CCHC"/>
</dbReference>
<dbReference type="KEGG" id="tcz:108767474"/>
<dbReference type="SUPFAM" id="SSF57756">
    <property type="entry name" value="Retrovirus zinc finger-like domains"/>
    <property type="match status" value="1"/>
</dbReference>
<evidence type="ECO:0000313" key="4">
    <source>
        <dbReference type="Proteomes" id="UP000078492"/>
    </source>
</evidence>
<dbReference type="EMBL" id="KQ980837">
    <property type="protein sequence ID" value="KYN12369.1"/>
    <property type="molecule type" value="Genomic_DNA"/>
</dbReference>
<dbReference type="InterPro" id="IPR036875">
    <property type="entry name" value="Znf_CCHC_sf"/>
</dbReference>
<dbReference type="GO" id="GO:0003676">
    <property type="term" value="F:nucleic acid binding"/>
    <property type="evidence" value="ECO:0007669"/>
    <property type="project" value="InterPro"/>
</dbReference>
<dbReference type="STRING" id="471704.A0A151IX09"/>
<dbReference type="Proteomes" id="UP000078492">
    <property type="component" value="Unassembled WGS sequence"/>
</dbReference>
<accession>A0A151IX09</accession>
<evidence type="ECO:0000256" key="1">
    <source>
        <dbReference type="PROSITE-ProRule" id="PRU00047"/>
    </source>
</evidence>
<gene>
    <name evidence="3" type="ORF">ALC57_15484</name>
</gene>
<keyword evidence="4" id="KW-1185">Reference proteome</keyword>
<dbReference type="Gene3D" id="4.10.60.10">
    <property type="entry name" value="Zinc finger, CCHC-type"/>
    <property type="match status" value="1"/>
</dbReference>
<reference evidence="3 4" key="1">
    <citation type="submission" date="2015-09" db="EMBL/GenBank/DDBJ databases">
        <title>Trachymyrmex cornetzi WGS genome.</title>
        <authorList>
            <person name="Nygaard S."/>
            <person name="Hu H."/>
            <person name="Boomsma J."/>
            <person name="Zhang G."/>
        </authorList>
    </citation>
    <scope>NUCLEOTIDE SEQUENCE [LARGE SCALE GENOMIC DNA]</scope>
    <source>
        <strain evidence="3">Tcor2-1</strain>
        <tissue evidence="3">Whole body</tissue>
    </source>
</reference>
<keyword evidence="1" id="KW-0863">Zinc-finger</keyword>
<proteinExistence type="predicted"/>
<organism evidence="3 4">
    <name type="scientific">Trachymyrmex cornetzi</name>
    <dbReference type="NCBI Taxonomy" id="471704"/>
    <lineage>
        <taxon>Eukaryota</taxon>
        <taxon>Metazoa</taxon>
        <taxon>Ecdysozoa</taxon>
        <taxon>Arthropoda</taxon>
        <taxon>Hexapoda</taxon>
        <taxon>Insecta</taxon>
        <taxon>Pterygota</taxon>
        <taxon>Neoptera</taxon>
        <taxon>Endopterygota</taxon>
        <taxon>Hymenoptera</taxon>
        <taxon>Apocrita</taxon>
        <taxon>Aculeata</taxon>
        <taxon>Formicoidea</taxon>
        <taxon>Formicidae</taxon>
        <taxon>Myrmicinae</taxon>
        <taxon>Trachymyrmex</taxon>
    </lineage>
</organism>
<feature type="domain" description="CCHC-type" evidence="2">
    <location>
        <begin position="63"/>
        <end position="78"/>
    </location>
</feature>
<name>A0A151IX09_9HYME</name>
<dbReference type="AlphaFoldDB" id="A0A151IX09"/>